<feature type="compositionally biased region" description="Basic and acidic residues" evidence="1">
    <location>
        <begin position="55"/>
        <end position="83"/>
    </location>
</feature>
<evidence type="ECO:0000256" key="1">
    <source>
        <dbReference type="SAM" id="MobiDB-lite"/>
    </source>
</evidence>
<organism evidence="2 3">
    <name type="scientific">Ceutorhynchus assimilis</name>
    <name type="common">cabbage seed weevil</name>
    <dbReference type="NCBI Taxonomy" id="467358"/>
    <lineage>
        <taxon>Eukaryota</taxon>
        <taxon>Metazoa</taxon>
        <taxon>Ecdysozoa</taxon>
        <taxon>Arthropoda</taxon>
        <taxon>Hexapoda</taxon>
        <taxon>Insecta</taxon>
        <taxon>Pterygota</taxon>
        <taxon>Neoptera</taxon>
        <taxon>Endopterygota</taxon>
        <taxon>Coleoptera</taxon>
        <taxon>Polyphaga</taxon>
        <taxon>Cucujiformia</taxon>
        <taxon>Curculionidae</taxon>
        <taxon>Ceutorhynchinae</taxon>
        <taxon>Ceutorhynchus</taxon>
    </lineage>
</organism>
<feature type="compositionally biased region" description="Basic and acidic residues" evidence="1">
    <location>
        <begin position="90"/>
        <end position="115"/>
    </location>
</feature>
<feature type="compositionally biased region" description="Basic and acidic residues" evidence="1">
    <location>
        <begin position="185"/>
        <end position="209"/>
    </location>
</feature>
<dbReference type="InterPro" id="IPR010684">
    <property type="entry name" value="RNA_pol_II_trans_fac_SIII_A"/>
</dbReference>
<dbReference type="Gene3D" id="6.10.250.3180">
    <property type="match status" value="1"/>
</dbReference>
<dbReference type="GO" id="GO:0070449">
    <property type="term" value="C:elongin complex"/>
    <property type="evidence" value="ECO:0007669"/>
    <property type="project" value="InterPro"/>
</dbReference>
<sequence length="399" mass="45524">MAPSVKIVDSIDGSSGTSFEAALGMLEASTVLCKSKKKDGHSSNNLLSKSRQPIKKIDSANEDLKYRKIKEESSRSKKRESSLSKKKTPYKSEHDKENSDQPTGYRKEDKPERNIKIIIRSYSGEDNHHFEKKLGDINNENSKKRISKSHKKSVEKHTLSDYNNKNKSTKKTSLEKKDTRKRHRDPSVDPEAKKRKLDHTNTSKCKNDTSENYNPYSRGPSGKIDFDRLIESGTVSLSDAMDLLLDSVPEIADVSLNNQKRRLVQGPEALSRVNAAKHNQNTLYAEHESAPTKVPSLVNICNAFFQDNLSLIGYTGGVPYSVMKPILQKATTGELYRIEFNNQYLLNGQTDELWELHCRRDLPYRKKLCWESYRDMYIRYEMERLTNLGVLTGNTNKQG</sequence>
<dbReference type="InterPro" id="IPR051870">
    <property type="entry name" value="Elongin-A_domain"/>
</dbReference>
<dbReference type="EMBL" id="OU892284">
    <property type="protein sequence ID" value="CAG9772467.1"/>
    <property type="molecule type" value="Genomic_DNA"/>
</dbReference>
<dbReference type="Proteomes" id="UP001152799">
    <property type="component" value="Chromosome 8"/>
</dbReference>
<accession>A0A9N9MXT9</accession>
<reference evidence="2" key="1">
    <citation type="submission" date="2022-01" db="EMBL/GenBank/DDBJ databases">
        <authorList>
            <person name="King R."/>
        </authorList>
    </citation>
    <scope>NUCLEOTIDE SEQUENCE</scope>
</reference>
<feature type="compositionally biased region" description="Basic and acidic residues" evidence="1">
    <location>
        <begin position="123"/>
        <end position="135"/>
    </location>
</feature>
<feature type="compositionally biased region" description="Basic residues" evidence="1">
    <location>
        <begin position="144"/>
        <end position="154"/>
    </location>
</feature>
<evidence type="ECO:0000313" key="2">
    <source>
        <dbReference type="EMBL" id="CAG9772467.1"/>
    </source>
</evidence>
<proteinExistence type="predicted"/>
<protein>
    <submittedName>
        <fullName evidence="2">Uncharacterized protein</fullName>
    </submittedName>
</protein>
<keyword evidence="3" id="KW-1185">Reference proteome</keyword>
<dbReference type="PANTHER" id="PTHR15141">
    <property type="entry name" value="TRANSCRIPTION ELONGATION FACTOR B POLYPEPTIDE 3"/>
    <property type="match status" value="1"/>
</dbReference>
<dbReference type="AlphaFoldDB" id="A0A9N9MXT9"/>
<dbReference type="Pfam" id="PF06881">
    <property type="entry name" value="Elongin_A"/>
    <property type="match status" value="1"/>
</dbReference>
<name>A0A9N9MXT9_9CUCU</name>
<dbReference type="PANTHER" id="PTHR15141:SF76">
    <property type="entry name" value="TRANSCRIPTION ELONGATION FACTOR B POLYPEPTIDE 3"/>
    <property type="match status" value="1"/>
</dbReference>
<feature type="compositionally biased region" description="Polar residues" evidence="1">
    <location>
        <begin position="42"/>
        <end position="51"/>
    </location>
</feature>
<dbReference type="GO" id="GO:0006368">
    <property type="term" value="P:transcription elongation by RNA polymerase II"/>
    <property type="evidence" value="ECO:0007669"/>
    <property type="project" value="InterPro"/>
</dbReference>
<evidence type="ECO:0000313" key="3">
    <source>
        <dbReference type="Proteomes" id="UP001152799"/>
    </source>
</evidence>
<feature type="region of interest" description="Disordered" evidence="1">
    <location>
        <begin position="35"/>
        <end position="221"/>
    </location>
</feature>
<gene>
    <name evidence="2" type="ORF">CEUTPL_LOCUS12878</name>
</gene>
<dbReference type="OrthoDB" id="21513at2759"/>